<evidence type="ECO:0000313" key="2">
    <source>
        <dbReference type="EMBL" id="ABF51789.1"/>
    </source>
</evidence>
<keyword evidence="3" id="KW-1185">Reference proteome</keyword>
<reference evidence="2 3" key="1">
    <citation type="journal article" date="2009" name="Proc. Natl. Acad. Sci. U.S.A.">
        <title>The genomic basis of trophic strategy in marine bacteria.</title>
        <authorList>
            <person name="Lauro F.M."/>
            <person name="McDougald D."/>
            <person name="Thomas T."/>
            <person name="Williams T.J."/>
            <person name="Egan S."/>
            <person name="Rice S."/>
            <person name="DeMaere M.Z."/>
            <person name="Ting L."/>
            <person name="Ertan H."/>
            <person name="Johnson J."/>
            <person name="Ferriera S."/>
            <person name="Lapidus A."/>
            <person name="Anderson I."/>
            <person name="Kyrpides N."/>
            <person name="Munk A.C."/>
            <person name="Detter C."/>
            <person name="Han C.S."/>
            <person name="Brown M.V."/>
            <person name="Robb F.T."/>
            <person name="Kjelleberg S."/>
            <person name="Cavicchioli R."/>
        </authorList>
    </citation>
    <scope>NUCLEOTIDE SEQUENCE [LARGE SCALE GENOMIC DNA]</scope>
    <source>
        <strain evidence="3">DSM 13593 / LMG 18877 / RB2256</strain>
    </source>
</reference>
<dbReference type="Proteomes" id="UP000006578">
    <property type="component" value="Chromosome"/>
</dbReference>
<protein>
    <submittedName>
        <fullName evidence="2">Uncharacterized protein</fullName>
    </submittedName>
</protein>
<dbReference type="AlphaFoldDB" id="Q1GX33"/>
<sequence length="172" mass="19013">MHSVTSGGKTIGIGEHRSAASRMGGEVSKKAPRRARPFRSLRFQSKRKPHLSPGSRILETSGIARSLPIASELLFDGFLGGVADVLRGIAYLLRRLRDRACFGLFVPEKLEAEEGRDSERNDDDERYAPSASRFTPHDRCRVRSPVGFADRMNFISHAILHPLLSPKDAFGG</sequence>
<evidence type="ECO:0000313" key="3">
    <source>
        <dbReference type="Proteomes" id="UP000006578"/>
    </source>
</evidence>
<organism evidence="2 3">
    <name type="scientific">Sphingopyxis alaskensis (strain DSM 13593 / LMG 18877 / RB2256)</name>
    <name type="common">Sphingomonas alaskensis</name>
    <dbReference type="NCBI Taxonomy" id="317655"/>
    <lineage>
        <taxon>Bacteria</taxon>
        <taxon>Pseudomonadati</taxon>
        <taxon>Pseudomonadota</taxon>
        <taxon>Alphaproteobacteria</taxon>
        <taxon>Sphingomonadales</taxon>
        <taxon>Sphingomonadaceae</taxon>
        <taxon>Sphingopyxis</taxon>
    </lineage>
</organism>
<proteinExistence type="predicted"/>
<dbReference type="STRING" id="317655.Sala_0063"/>
<gene>
    <name evidence="2" type="ordered locus">Sala_0063</name>
</gene>
<feature type="region of interest" description="Disordered" evidence="1">
    <location>
        <begin position="1"/>
        <end position="35"/>
    </location>
</feature>
<feature type="region of interest" description="Disordered" evidence="1">
    <location>
        <begin position="113"/>
        <end position="138"/>
    </location>
</feature>
<dbReference type="KEGG" id="sal:Sala_0063"/>
<dbReference type="HOGENOM" id="CLU_1554284_0_0_5"/>
<dbReference type="EMBL" id="CP000356">
    <property type="protein sequence ID" value="ABF51789.1"/>
    <property type="molecule type" value="Genomic_DNA"/>
</dbReference>
<name>Q1GX33_SPHAL</name>
<accession>Q1GX33</accession>
<evidence type="ECO:0000256" key="1">
    <source>
        <dbReference type="SAM" id="MobiDB-lite"/>
    </source>
</evidence>